<evidence type="ECO:0000256" key="1">
    <source>
        <dbReference type="SAM" id="MobiDB-lite"/>
    </source>
</evidence>
<comment type="caution">
    <text evidence="5">The sequence shown here is derived from an EMBL/GenBank/DDBJ whole genome shotgun (WGS) entry which is preliminary data.</text>
</comment>
<evidence type="ECO:0000313" key="6">
    <source>
        <dbReference type="Proteomes" id="UP001281761"/>
    </source>
</evidence>
<dbReference type="InterPro" id="IPR000719">
    <property type="entry name" value="Prot_kinase_dom"/>
</dbReference>
<protein>
    <recommendedName>
        <fullName evidence="4">Protein kinase domain-containing protein</fullName>
    </recommendedName>
</protein>
<accession>A0ABQ9YCZ5</accession>
<dbReference type="Proteomes" id="UP001281761">
    <property type="component" value="Unassembled WGS sequence"/>
</dbReference>
<keyword evidence="6" id="KW-1185">Reference proteome</keyword>
<evidence type="ECO:0000313" key="5">
    <source>
        <dbReference type="EMBL" id="KAK2961612.1"/>
    </source>
</evidence>
<name>A0ABQ9YCZ5_9EUKA</name>
<dbReference type="InterPro" id="IPR001245">
    <property type="entry name" value="Ser-Thr/Tyr_kinase_cat_dom"/>
</dbReference>
<dbReference type="PANTHER" id="PTHR23257">
    <property type="entry name" value="SERINE-THREONINE PROTEIN KINASE"/>
    <property type="match status" value="1"/>
</dbReference>
<feature type="chain" id="PRO_5046030201" description="Protein kinase domain-containing protein" evidence="3">
    <location>
        <begin position="18"/>
        <end position="625"/>
    </location>
</feature>
<reference evidence="5 6" key="1">
    <citation type="journal article" date="2022" name="bioRxiv">
        <title>Genomics of Preaxostyla Flagellates Illuminates Evolutionary Transitions and the Path Towards Mitochondrial Loss.</title>
        <authorList>
            <person name="Novak L.V.F."/>
            <person name="Treitli S.C."/>
            <person name="Pyrih J."/>
            <person name="Halakuc P."/>
            <person name="Pipaliya S.V."/>
            <person name="Vacek V."/>
            <person name="Brzon O."/>
            <person name="Soukal P."/>
            <person name="Eme L."/>
            <person name="Dacks J.B."/>
            <person name="Karnkowska A."/>
            <person name="Elias M."/>
            <person name="Hampl V."/>
        </authorList>
    </citation>
    <scope>NUCLEOTIDE SEQUENCE [LARGE SCALE GENOMIC DNA]</scope>
    <source>
        <strain evidence="5">NAU3</strain>
        <tissue evidence="5">Gut</tissue>
    </source>
</reference>
<evidence type="ECO:0000256" key="2">
    <source>
        <dbReference type="SAM" id="Phobius"/>
    </source>
</evidence>
<keyword evidence="2" id="KW-0472">Membrane</keyword>
<dbReference type="InterPro" id="IPR050167">
    <property type="entry name" value="Ser_Thr_protein_kinase"/>
</dbReference>
<sequence length="625" mass="69599">MLTIFILFVCFVSYHQPFHRSHPSTYSANHINSSFPLHSNSEKQPISSLWRFLDETGLCMFPQDIHDNVMLGAVRGDNIVIIILIIIIVIEVILIVVIFVLKCCVNTTPRELRDDQPILDKDEDTDEELRAQRNERLVPTDITHKGGTLLDRRRRLPRPPPPRNPYFVPCLRIHKMPILEERDGRGSLFSFLHSAGAPNPATGPLTFDCFADNNEMHLFIAAQICECLRTIKEGKATRRVTVSSQRVHPDADSSLKYHNRTQNLQFEPDTHNRSFGSFSSYSVVIDQHSGMYGDNEYSVPVVGLSLASISDHTDPNSQTAVIHQASTASYEAQRWRAPESTSDTIPHSLEADVFSFGMVMYELLTGLIPFHEVDAVSARRNITHGLIPTVDSATNQIWSDLVVRSLSFVPSDRPVLEEIQEELELMIGQARYSFLRNSFIFDDSDSIPHEGNTTAISVVSVTSSSQPKKTRRRSRQHTRYEHLPPPPLAQHFFTQPSDGTRETGSDDGKCAQDAISVLRSSSLSSHLSEQGRGSQEMISLPDPPPPPDFHEETIPEDIFEDPITVSLLPPPPFSPSPAPATPSTPSLPPPPSDPPPPSITPEYALPPPPPFPPDSSDPFGATDLF</sequence>
<feature type="compositionally biased region" description="Basic and acidic residues" evidence="1">
    <location>
        <begin position="499"/>
        <end position="509"/>
    </location>
</feature>
<evidence type="ECO:0000256" key="3">
    <source>
        <dbReference type="SAM" id="SignalP"/>
    </source>
</evidence>
<feature type="domain" description="Protein kinase" evidence="4">
    <location>
        <begin position="65"/>
        <end position="435"/>
    </location>
</feature>
<feature type="region of interest" description="Disordered" evidence="1">
    <location>
        <begin position="459"/>
        <end position="509"/>
    </location>
</feature>
<feature type="transmembrane region" description="Helical" evidence="2">
    <location>
        <begin position="79"/>
        <end position="101"/>
    </location>
</feature>
<dbReference type="SUPFAM" id="SSF56112">
    <property type="entry name" value="Protein kinase-like (PK-like)"/>
    <property type="match status" value="1"/>
</dbReference>
<feature type="compositionally biased region" description="Pro residues" evidence="1">
    <location>
        <begin position="568"/>
        <end position="615"/>
    </location>
</feature>
<gene>
    <name evidence="5" type="ORF">BLNAU_3410</name>
</gene>
<dbReference type="InterPro" id="IPR011009">
    <property type="entry name" value="Kinase-like_dom_sf"/>
</dbReference>
<dbReference type="PANTHER" id="PTHR23257:SF969">
    <property type="entry name" value="INTEGRIN-LINKED PROTEIN KINASE"/>
    <property type="match status" value="1"/>
</dbReference>
<dbReference type="Pfam" id="PF07714">
    <property type="entry name" value="PK_Tyr_Ser-Thr"/>
    <property type="match status" value="1"/>
</dbReference>
<evidence type="ECO:0000259" key="4">
    <source>
        <dbReference type="PROSITE" id="PS50011"/>
    </source>
</evidence>
<feature type="signal peptide" evidence="3">
    <location>
        <begin position="1"/>
        <end position="17"/>
    </location>
</feature>
<proteinExistence type="predicted"/>
<feature type="region of interest" description="Disordered" evidence="1">
    <location>
        <begin position="521"/>
        <end position="625"/>
    </location>
</feature>
<keyword evidence="3" id="KW-0732">Signal</keyword>
<dbReference type="PROSITE" id="PS50011">
    <property type="entry name" value="PROTEIN_KINASE_DOM"/>
    <property type="match status" value="1"/>
</dbReference>
<organism evidence="5 6">
    <name type="scientific">Blattamonas nauphoetae</name>
    <dbReference type="NCBI Taxonomy" id="2049346"/>
    <lineage>
        <taxon>Eukaryota</taxon>
        <taxon>Metamonada</taxon>
        <taxon>Preaxostyla</taxon>
        <taxon>Oxymonadida</taxon>
        <taxon>Blattamonas</taxon>
    </lineage>
</organism>
<dbReference type="EMBL" id="JARBJD010000015">
    <property type="protein sequence ID" value="KAK2961612.1"/>
    <property type="molecule type" value="Genomic_DNA"/>
</dbReference>
<keyword evidence="2" id="KW-0812">Transmembrane</keyword>
<dbReference type="Gene3D" id="1.10.510.10">
    <property type="entry name" value="Transferase(Phosphotransferase) domain 1"/>
    <property type="match status" value="1"/>
</dbReference>
<keyword evidence="2" id="KW-1133">Transmembrane helix</keyword>
<feature type="compositionally biased region" description="Basic residues" evidence="1">
    <location>
        <begin position="468"/>
        <end position="477"/>
    </location>
</feature>